<dbReference type="Pfam" id="PF09718">
    <property type="entry name" value="Tape_meas_lam_C"/>
    <property type="match status" value="1"/>
</dbReference>
<protein>
    <submittedName>
        <fullName evidence="2">Phage tail tape measure C-terminal domain-containing protein</fullName>
    </submittedName>
</protein>
<dbReference type="Proteomes" id="UP001596116">
    <property type="component" value="Unassembled WGS sequence"/>
</dbReference>
<keyword evidence="3" id="KW-1185">Reference proteome</keyword>
<gene>
    <name evidence="2" type="ORF">ACFMB1_10735</name>
</gene>
<evidence type="ECO:0000313" key="2">
    <source>
        <dbReference type="EMBL" id="MFC6036022.1"/>
    </source>
</evidence>
<feature type="domain" description="Bacteriophage tail tape measure C-terminal" evidence="1">
    <location>
        <begin position="31"/>
        <end position="86"/>
    </location>
</feature>
<comment type="caution">
    <text evidence="2">The sequence shown here is derived from an EMBL/GenBank/DDBJ whole genome shotgun (WGS) entry which is preliminary data.</text>
</comment>
<dbReference type="RefSeq" id="WP_379882751.1">
    <property type="nucleotide sequence ID" value="NZ_JBHPON010000002.1"/>
</dbReference>
<dbReference type="InterPro" id="IPR006431">
    <property type="entry name" value="Phage_tape_meas_C"/>
</dbReference>
<accession>A0ABW1L175</accession>
<name>A0ABW1L175_9PROT</name>
<proteinExistence type="predicted"/>
<sequence length="177" mass="18292">MPDHINVTVNTARVEEAAGEIESIARERIAPAAALIDEAFETAANSIQSNLARAAERGELSLKKLTGALLKDLRRFAIDSLVRQPVHNLISNALTSAFGGARAGGGPVAPGAAYLVGERGPELFTPGGAGTVRPLGTGAMTVNISLPGVTDVQSFQRSETQVAAALARAVGRGQRNL</sequence>
<evidence type="ECO:0000259" key="1">
    <source>
        <dbReference type="Pfam" id="PF09718"/>
    </source>
</evidence>
<evidence type="ECO:0000313" key="3">
    <source>
        <dbReference type="Proteomes" id="UP001596116"/>
    </source>
</evidence>
<dbReference type="EMBL" id="JBHPON010000002">
    <property type="protein sequence ID" value="MFC6036022.1"/>
    <property type="molecule type" value="Genomic_DNA"/>
</dbReference>
<reference evidence="2 3" key="1">
    <citation type="submission" date="2024-09" db="EMBL/GenBank/DDBJ databases">
        <authorList>
            <person name="Zhang Z.-H."/>
        </authorList>
    </citation>
    <scope>NUCLEOTIDE SEQUENCE [LARGE SCALE GENOMIC DNA]</scope>
    <source>
        <strain evidence="2 3">HHTR114</strain>
    </source>
</reference>
<organism evidence="2 3">
    <name type="scientific">Hyphococcus aureus</name>
    <dbReference type="NCBI Taxonomy" id="2666033"/>
    <lineage>
        <taxon>Bacteria</taxon>
        <taxon>Pseudomonadati</taxon>
        <taxon>Pseudomonadota</taxon>
        <taxon>Alphaproteobacteria</taxon>
        <taxon>Parvularculales</taxon>
        <taxon>Parvularculaceae</taxon>
        <taxon>Hyphococcus</taxon>
    </lineage>
</organism>